<accession>A0A344TZ50</accession>
<dbReference type="Gene3D" id="3.90.79.10">
    <property type="entry name" value="Nucleoside Triphosphate Pyrophosphohydrolase"/>
    <property type="match status" value="1"/>
</dbReference>
<feature type="domain" description="Nudix hydrolase" evidence="1">
    <location>
        <begin position="55"/>
        <end position="205"/>
    </location>
</feature>
<dbReference type="CDD" id="cd02883">
    <property type="entry name" value="NUDIX_Hydrolase"/>
    <property type="match status" value="1"/>
</dbReference>
<dbReference type="Proteomes" id="UP000252004">
    <property type="component" value="Chromosome"/>
</dbReference>
<sequence>MERAWSEAVQENPNLFDGPTVACMDVEWKEPGSLILSWARAAYRYRMLRQIPDAPSVSSVFVCVAQPTEDGRLLVARMSSSTSTPGRWQLPGGSMEPPLRGESLDVAPLRRHAARELMEELGIDTLPESLSLWVVTRGARGSVGFVFRAPALPAEFLHQRFAALVSSEREQGRASELDRIALIDSEAELSRLAGEQVDYLQPIVRRNFAFSGSSGSA</sequence>
<name>A0A344TZ50_9ACTN</name>
<protein>
    <submittedName>
        <fullName evidence="2">NUDIX hydrolase</fullName>
    </submittedName>
</protein>
<dbReference type="InterPro" id="IPR015797">
    <property type="entry name" value="NUDIX_hydrolase-like_dom_sf"/>
</dbReference>
<dbReference type="KEGG" id="sgz:C0216_11035"/>
<evidence type="ECO:0000313" key="2">
    <source>
        <dbReference type="EMBL" id="AXE23921.1"/>
    </source>
</evidence>
<reference evidence="2 3" key="1">
    <citation type="submission" date="2018-01" db="EMBL/GenBank/DDBJ databases">
        <title>Draft genome Sequence of streptomyces globosus LZH-48.</title>
        <authorList>
            <person name="Ran K."/>
            <person name="Li Z."/>
            <person name="Wei S."/>
            <person name="Dong R."/>
        </authorList>
    </citation>
    <scope>NUCLEOTIDE SEQUENCE [LARGE SCALE GENOMIC DNA]</scope>
    <source>
        <strain evidence="2 3">LZH-48</strain>
    </source>
</reference>
<keyword evidence="2" id="KW-0378">Hydrolase</keyword>
<dbReference type="PROSITE" id="PS51462">
    <property type="entry name" value="NUDIX"/>
    <property type="match status" value="1"/>
</dbReference>
<evidence type="ECO:0000259" key="1">
    <source>
        <dbReference type="PROSITE" id="PS51462"/>
    </source>
</evidence>
<proteinExistence type="predicted"/>
<dbReference type="OrthoDB" id="4556257at2"/>
<keyword evidence="3" id="KW-1185">Reference proteome</keyword>
<gene>
    <name evidence="2" type="ORF">C0216_11035</name>
</gene>
<dbReference type="EMBL" id="CP030862">
    <property type="protein sequence ID" value="AXE23921.1"/>
    <property type="molecule type" value="Genomic_DNA"/>
</dbReference>
<evidence type="ECO:0000313" key="3">
    <source>
        <dbReference type="Proteomes" id="UP000252004"/>
    </source>
</evidence>
<dbReference type="AlphaFoldDB" id="A0A344TZ50"/>
<dbReference type="SUPFAM" id="SSF55811">
    <property type="entry name" value="Nudix"/>
    <property type="match status" value="1"/>
</dbReference>
<organism evidence="2 3">
    <name type="scientific">Streptomyces globosus</name>
    <dbReference type="NCBI Taxonomy" id="68209"/>
    <lineage>
        <taxon>Bacteria</taxon>
        <taxon>Bacillati</taxon>
        <taxon>Actinomycetota</taxon>
        <taxon>Actinomycetes</taxon>
        <taxon>Kitasatosporales</taxon>
        <taxon>Streptomycetaceae</taxon>
        <taxon>Streptomyces</taxon>
    </lineage>
</organism>
<dbReference type="InterPro" id="IPR000086">
    <property type="entry name" value="NUDIX_hydrolase_dom"/>
</dbReference>
<dbReference type="Pfam" id="PF00293">
    <property type="entry name" value="NUDIX"/>
    <property type="match status" value="1"/>
</dbReference>
<dbReference type="GO" id="GO:0016787">
    <property type="term" value="F:hydrolase activity"/>
    <property type="evidence" value="ECO:0007669"/>
    <property type="project" value="UniProtKB-KW"/>
</dbReference>